<evidence type="ECO:0000313" key="11">
    <source>
        <dbReference type="Proteomes" id="UP000075430"/>
    </source>
</evidence>
<dbReference type="AlphaFoldDB" id="A0A150F384"/>
<evidence type="ECO:0000256" key="1">
    <source>
        <dbReference type="ARBA" id="ARBA00004651"/>
    </source>
</evidence>
<organism evidence="10 11">
    <name type="scientific">Bacillus nakamurai</name>
    <dbReference type="NCBI Taxonomy" id="1793963"/>
    <lineage>
        <taxon>Bacteria</taxon>
        <taxon>Bacillati</taxon>
        <taxon>Bacillota</taxon>
        <taxon>Bacilli</taxon>
        <taxon>Bacillales</taxon>
        <taxon>Bacillaceae</taxon>
        <taxon>Bacillus</taxon>
    </lineage>
</organism>
<feature type="transmembrane region" description="Helical" evidence="9">
    <location>
        <begin position="343"/>
        <end position="362"/>
    </location>
</feature>
<feature type="transmembrane region" description="Helical" evidence="9">
    <location>
        <begin position="413"/>
        <end position="431"/>
    </location>
</feature>
<feature type="transmembrane region" description="Helical" evidence="9">
    <location>
        <begin position="374"/>
        <end position="401"/>
    </location>
</feature>
<accession>A0A150F384</accession>
<name>A0A150F384_9BACI</name>
<evidence type="ECO:0000256" key="5">
    <source>
        <dbReference type="ARBA" id="ARBA00022692"/>
    </source>
</evidence>
<feature type="transmembrane region" description="Helical" evidence="9">
    <location>
        <begin position="128"/>
        <end position="145"/>
    </location>
</feature>
<reference evidence="11" key="1">
    <citation type="submission" date="2016-02" db="EMBL/GenBank/DDBJ databases">
        <authorList>
            <person name="Dunlap C."/>
        </authorList>
    </citation>
    <scope>NUCLEOTIDE SEQUENCE [LARGE SCALE GENOMIC DNA]</scope>
    <source>
        <strain evidence="11">NRRL B-41092</strain>
    </source>
</reference>
<dbReference type="InterPro" id="IPR026033">
    <property type="entry name" value="Azg-like_bact_archaea"/>
</dbReference>
<proteinExistence type="inferred from homology"/>
<dbReference type="Pfam" id="PF00860">
    <property type="entry name" value="Xan_ur_permease"/>
    <property type="match status" value="1"/>
</dbReference>
<dbReference type="GO" id="GO:0005886">
    <property type="term" value="C:plasma membrane"/>
    <property type="evidence" value="ECO:0007669"/>
    <property type="project" value="UniProtKB-SubCell"/>
</dbReference>
<evidence type="ECO:0000256" key="2">
    <source>
        <dbReference type="ARBA" id="ARBA00005697"/>
    </source>
</evidence>
<dbReference type="GO" id="GO:0005345">
    <property type="term" value="F:purine nucleobase transmembrane transporter activity"/>
    <property type="evidence" value="ECO:0007669"/>
    <property type="project" value="TreeGrafter"/>
</dbReference>
<evidence type="ECO:0000256" key="3">
    <source>
        <dbReference type="ARBA" id="ARBA00022448"/>
    </source>
</evidence>
<dbReference type="STRING" id="1793963.AXI58_04375"/>
<comment type="similarity">
    <text evidence="2 8">Belongs to the nucleobase:cation symporter-2 (NCS2) (TC 2.A.40) family. Azg-like subfamily.</text>
</comment>
<dbReference type="PANTHER" id="PTHR43337:SF1">
    <property type="entry name" value="XANTHINE_URACIL PERMEASE C887.17-RELATED"/>
    <property type="match status" value="1"/>
</dbReference>
<protein>
    <submittedName>
        <fullName evidence="10">Guanine permease</fullName>
    </submittedName>
</protein>
<dbReference type="RefSeq" id="WP_061523146.1">
    <property type="nucleotide sequence ID" value="NZ_JARLZY010000010.1"/>
</dbReference>
<dbReference type="InterPro" id="IPR006043">
    <property type="entry name" value="NCS2"/>
</dbReference>
<keyword evidence="5 8" id="KW-0812">Transmembrane</keyword>
<keyword evidence="4 8" id="KW-1003">Cell membrane</keyword>
<gene>
    <name evidence="10" type="ORF">AXI58_04375</name>
</gene>
<dbReference type="PANTHER" id="PTHR43337">
    <property type="entry name" value="XANTHINE/URACIL PERMEASE C887.17-RELATED"/>
    <property type="match status" value="1"/>
</dbReference>
<feature type="transmembrane region" description="Helical" evidence="9">
    <location>
        <begin position="318"/>
        <end position="337"/>
    </location>
</feature>
<feature type="transmembrane region" description="Helical" evidence="9">
    <location>
        <begin position="165"/>
        <end position="185"/>
    </location>
</feature>
<evidence type="ECO:0000256" key="4">
    <source>
        <dbReference type="ARBA" id="ARBA00022475"/>
    </source>
</evidence>
<evidence type="ECO:0000256" key="6">
    <source>
        <dbReference type="ARBA" id="ARBA00022989"/>
    </source>
</evidence>
<evidence type="ECO:0000256" key="8">
    <source>
        <dbReference type="PIRNR" id="PIRNR005353"/>
    </source>
</evidence>
<dbReference type="InterPro" id="IPR045018">
    <property type="entry name" value="Azg-like"/>
</dbReference>
<comment type="subcellular location">
    <subcellularLocation>
        <location evidence="1 8">Cell membrane</location>
        <topology evidence="1 8">Multi-pass membrane protein</topology>
    </subcellularLocation>
</comment>
<sequence length="434" mass="45969">MFHLDKHQTTIKREITAGLTTFFTMVYIIVVNPVILSNAGIPFDQVFTATIIASIVGTLWMALAANYPIAIAPGMGLNAYLAFHVVGAGTGITYQTAFSAVFIAGVIFIILSLTPLRKQLIEAIPDNLKYGITTGIGLFIAFIGLRQAGIITADKSNLVALGDLHSPVVILTLIGLIISIVLMVLNVNGALFIGMALTAVIAFITGQIHFTKGLISFPHLPEGLLISNPFAAFGDVVHHGLYAVVFSFLLVTIFDTTGTMIGVAEQAGLMKNNQLPNARRALLADSTATTVGSIFGTSPTTAFVESSAGVAAGGRTGLTALTIAVMFAVSMFFSPLVSVLSEVSAITSPALIIVGSLMMGAVSNIRWNELDEAFPAFLVILAMPLTSSISTGIALGFISYPLVKVAKKKWRDIHPLVIIFAVLFFIQLFILNGH</sequence>
<keyword evidence="6 8" id="KW-1133">Transmembrane helix</keyword>
<evidence type="ECO:0000256" key="7">
    <source>
        <dbReference type="ARBA" id="ARBA00023136"/>
    </source>
</evidence>
<keyword evidence="7 8" id="KW-0472">Membrane</keyword>
<feature type="transmembrane region" description="Helical" evidence="9">
    <location>
        <begin position="100"/>
        <end position="116"/>
    </location>
</feature>
<dbReference type="OrthoDB" id="9808458at2"/>
<evidence type="ECO:0000313" key="10">
    <source>
        <dbReference type="EMBL" id="KXZ13746.1"/>
    </source>
</evidence>
<dbReference type="EMBL" id="LSBA01000037">
    <property type="protein sequence ID" value="KXZ13746.1"/>
    <property type="molecule type" value="Genomic_DNA"/>
</dbReference>
<dbReference type="PIRSF" id="PIRSF005353">
    <property type="entry name" value="PbuG"/>
    <property type="match status" value="1"/>
</dbReference>
<keyword evidence="11" id="KW-1185">Reference proteome</keyword>
<feature type="transmembrane region" description="Helical" evidence="9">
    <location>
        <begin position="47"/>
        <end position="65"/>
    </location>
</feature>
<dbReference type="Proteomes" id="UP000075430">
    <property type="component" value="Unassembled WGS sequence"/>
</dbReference>
<comment type="caution">
    <text evidence="10">The sequence shown here is derived from an EMBL/GenBank/DDBJ whole genome shotgun (WGS) entry which is preliminary data.</text>
</comment>
<keyword evidence="3 8" id="KW-0813">Transport</keyword>
<feature type="transmembrane region" description="Helical" evidence="9">
    <location>
        <begin position="190"/>
        <end position="210"/>
    </location>
</feature>
<feature type="transmembrane region" description="Helical" evidence="9">
    <location>
        <begin position="15"/>
        <end position="35"/>
    </location>
</feature>
<evidence type="ECO:0000256" key="9">
    <source>
        <dbReference type="SAM" id="Phobius"/>
    </source>
</evidence>